<dbReference type="STRING" id="1423788.FC78_GL002479"/>
<dbReference type="GO" id="GO:0016780">
    <property type="term" value="F:phosphotransferase activity, for other substituted phosphate groups"/>
    <property type="evidence" value="ECO:0007669"/>
    <property type="project" value="TreeGrafter"/>
</dbReference>
<evidence type="ECO:0000256" key="2">
    <source>
        <dbReference type="ARBA" id="ARBA00006464"/>
    </source>
</evidence>
<dbReference type="RefSeq" id="WP_056953544.1">
    <property type="nucleotide sequence ID" value="NZ_AZDY01000038.1"/>
</dbReference>
<keyword evidence="5 8" id="KW-0812">Transmembrane</keyword>
<sequence>MIESKHEKYKKLHFDIETAWYLFIKRLFDILVSALALICLCPIYLVIALVDHLSKFNRGPVLYGQVRMGLHGQKFKMYKFRSMVVNADEELHADKKLYAEYVKNNFKLPPDEDPRITKLGRFLRRSSIDEIPQFINIFKGDMSLVGPRPVVEDELKEYDRKKLLSVKPGAMGLWQASGRSKVGYPRRAEIEMHYIDEACLTVDLKIILANFVDIFKENGAY</sequence>
<proteinExistence type="inferred from homology"/>
<comment type="similarity">
    <text evidence="2">Belongs to the bacterial sugar transferase family.</text>
</comment>
<evidence type="ECO:0000256" key="6">
    <source>
        <dbReference type="ARBA" id="ARBA00022989"/>
    </source>
</evidence>
<name>A0A0R1KG55_9LACO</name>
<evidence type="ECO:0000259" key="9">
    <source>
        <dbReference type="Pfam" id="PF02397"/>
    </source>
</evidence>
<evidence type="ECO:0000256" key="5">
    <source>
        <dbReference type="ARBA" id="ARBA00022692"/>
    </source>
</evidence>
<reference evidence="10 11" key="1">
    <citation type="journal article" date="2015" name="Genome Announc.">
        <title>Expanding the biotechnology potential of lactobacilli through comparative genomics of 213 strains and associated genera.</title>
        <authorList>
            <person name="Sun Z."/>
            <person name="Harris H.M."/>
            <person name="McCann A."/>
            <person name="Guo C."/>
            <person name="Argimon S."/>
            <person name="Zhang W."/>
            <person name="Yang X."/>
            <person name="Jeffery I.B."/>
            <person name="Cooney J.C."/>
            <person name="Kagawa T.F."/>
            <person name="Liu W."/>
            <person name="Song Y."/>
            <person name="Salvetti E."/>
            <person name="Wrobel A."/>
            <person name="Rasinkangas P."/>
            <person name="Parkhill J."/>
            <person name="Rea M.C."/>
            <person name="O'Sullivan O."/>
            <person name="Ritari J."/>
            <person name="Douillard F.P."/>
            <person name="Paul Ross R."/>
            <person name="Yang R."/>
            <person name="Briner A.E."/>
            <person name="Felis G.E."/>
            <person name="de Vos W.M."/>
            <person name="Barrangou R."/>
            <person name="Klaenhammer T.R."/>
            <person name="Caufield P.W."/>
            <person name="Cui Y."/>
            <person name="Zhang H."/>
            <person name="O'Toole P.W."/>
        </authorList>
    </citation>
    <scope>NUCLEOTIDE SEQUENCE [LARGE SCALE GENOMIC DNA]</scope>
    <source>
        <strain evidence="10 11">DSM 19674</strain>
    </source>
</reference>
<dbReference type="PANTHER" id="PTHR30576:SF4">
    <property type="entry name" value="UNDECAPRENYL-PHOSPHATE GALACTOSE PHOSPHOTRANSFERASE"/>
    <property type="match status" value="1"/>
</dbReference>
<evidence type="ECO:0000256" key="4">
    <source>
        <dbReference type="ARBA" id="ARBA00022679"/>
    </source>
</evidence>
<dbReference type="AlphaFoldDB" id="A0A0R1KG55"/>
<comment type="subcellular location">
    <subcellularLocation>
        <location evidence="1">Cell membrane</location>
    </subcellularLocation>
</comment>
<dbReference type="OrthoDB" id="9808602at2"/>
<keyword evidence="4 10" id="KW-0808">Transferase</keyword>
<accession>A0A0R1KG55</accession>
<dbReference type="EMBL" id="AZDY01000038">
    <property type="protein sequence ID" value="KRK82470.1"/>
    <property type="molecule type" value="Genomic_DNA"/>
</dbReference>
<keyword evidence="6 8" id="KW-1133">Transmembrane helix</keyword>
<dbReference type="Proteomes" id="UP000051515">
    <property type="component" value="Unassembled WGS sequence"/>
</dbReference>
<dbReference type="PANTHER" id="PTHR30576">
    <property type="entry name" value="COLANIC BIOSYNTHESIS UDP-GLUCOSE LIPID CARRIER TRANSFERASE"/>
    <property type="match status" value="1"/>
</dbReference>
<evidence type="ECO:0000256" key="8">
    <source>
        <dbReference type="SAM" id="Phobius"/>
    </source>
</evidence>
<keyword evidence="10" id="KW-0328">Glycosyltransferase</keyword>
<dbReference type="InterPro" id="IPR003362">
    <property type="entry name" value="Bact_transf"/>
</dbReference>
<comment type="caution">
    <text evidence="10">The sequence shown here is derived from an EMBL/GenBank/DDBJ whole genome shotgun (WGS) entry which is preliminary data.</text>
</comment>
<evidence type="ECO:0000256" key="3">
    <source>
        <dbReference type="ARBA" id="ARBA00022475"/>
    </source>
</evidence>
<evidence type="ECO:0000313" key="10">
    <source>
        <dbReference type="EMBL" id="KRK82470.1"/>
    </source>
</evidence>
<dbReference type="PATRIC" id="fig|1423788.3.peg.2550"/>
<dbReference type="GO" id="GO:0005886">
    <property type="term" value="C:plasma membrane"/>
    <property type="evidence" value="ECO:0007669"/>
    <property type="project" value="UniProtKB-SubCell"/>
</dbReference>
<evidence type="ECO:0000256" key="7">
    <source>
        <dbReference type="ARBA" id="ARBA00023136"/>
    </source>
</evidence>
<evidence type="ECO:0000256" key="1">
    <source>
        <dbReference type="ARBA" id="ARBA00004236"/>
    </source>
</evidence>
<keyword evidence="3" id="KW-1003">Cell membrane</keyword>
<gene>
    <name evidence="10" type="ORF">FC78_GL002479</name>
</gene>
<protein>
    <submittedName>
        <fullName evidence="10">Galactosyltransferase</fullName>
    </submittedName>
</protein>
<feature type="transmembrane region" description="Helical" evidence="8">
    <location>
        <begin position="30"/>
        <end position="50"/>
    </location>
</feature>
<dbReference type="GO" id="GO:0016757">
    <property type="term" value="F:glycosyltransferase activity"/>
    <property type="evidence" value="ECO:0007669"/>
    <property type="project" value="UniProtKB-KW"/>
</dbReference>
<evidence type="ECO:0000313" key="11">
    <source>
        <dbReference type="Proteomes" id="UP000051515"/>
    </source>
</evidence>
<organism evidence="10 11">
    <name type="scientific">Companilactobacillus bobalius DSM 19674</name>
    <dbReference type="NCBI Taxonomy" id="1423788"/>
    <lineage>
        <taxon>Bacteria</taxon>
        <taxon>Bacillati</taxon>
        <taxon>Bacillota</taxon>
        <taxon>Bacilli</taxon>
        <taxon>Lactobacillales</taxon>
        <taxon>Lactobacillaceae</taxon>
        <taxon>Companilactobacillus</taxon>
        <taxon>Companilactobacillus bobalius</taxon>
    </lineage>
</organism>
<keyword evidence="7 8" id="KW-0472">Membrane</keyword>
<feature type="domain" description="Bacterial sugar transferase" evidence="9">
    <location>
        <begin position="25"/>
        <end position="215"/>
    </location>
</feature>
<keyword evidence="11" id="KW-1185">Reference proteome</keyword>
<dbReference type="Pfam" id="PF02397">
    <property type="entry name" value="Bac_transf"/>
    <property type="match status" value="1"/>
</dbReference>